<evidence type="ECO:0000256" key="1">
    <source>
        <dbReference type="ARBA" id="ARBA00004496"/>
    </source>
</evidence>
<dbReference type="PANTHER" id="PTHR30053">
    <property type="entry name" value="ELONGATION FACTOR P"/>
    <property type="match status" value="1"/>
</dbReference>
<evidence type="ECO:0000259" key="7">
    <source>
        <dbReference type="SMART" id="SM00841"/>
    </source>
</evidence>
<dbReference type="Pfam" id="PF09285">
    <property type="entry name" value="Elong-fact-P_C"/>
    <property type="match status" value="1"/>
</dbReference>
<evidence type="ECO:0000256" key="3">
    <source>
        <dbReference type="ARBA" id="ARBA00009479"/>
    </source>
</evidence>
<name>A0A382GF63_9ZZZZ</name>
<feature type="domain" description="Elongation factor P C-terminal" evidence="7">
    <location>
        <begin position="131"/>
        <end position="186"/>
    </location>
</feature>
<dbReference type="SMART" id="SM00841">
    <property type="entry name" value="Elong-fact-P_C"/>
    <property type="match status" value="1"/>
</dbReference>
<reference evidence="9" key="1">
    <citation type="submission" date="2018-05" db="EMBL/GenBank/DDBJ databases">
        <authorList>
            <person name="Lanie J.A."/>
            <person name="Ng W.-L."/>
            <person name="Kazmierczak K.M."/>
            <person name="Andrzejewski T.M."/>
            <person name="Davidsen T.M."/>
            <person name="Wayne K.J."/>
            <person name="Tettelin H."/>
            <person name="Glass J.I."/>
            <person name="Rusch D."/>
            <person name="Podicherti R."/>
            <person name="Tsui H.-C.T."/>
            <person name="Winkler M.E."/>
        </authorList>
    </citation>
    <scope>NUCLEOTIDE SEQUENCE</scope>
</reference>
<dbReference type="SUPFAM" id="SSF50104">
    <property type="entry name" value="Translation proteins SH3-like domain"/>
    <property type="match status" value="1"/>
</dbReference>
<dbReference type="InterPro" id="IPR020599">
    <property type="entry name" value="Transl_elong_fac_P/YeiP"/>
</dbReference>
<dbReference type="InterPro" id="IPR014722">
    <property type="entry name" value="Rib_uL2_dom2"/>
</dbReference>
<gene>
    <name evidence="9" type="ORF">METZ01_LOCUS226107</name>
</gene>
<feature type="domain" description="Translation elongation factor P/YeiP central" evidence="8">
    <location>
        <begin position="69"/>
        <end position="123"/>
    </location>
</feature>
<dbReference type="PROSITE" id="PS01275">
    <property type="entry name" value="EFP"/>
    <property type="match status" value="1"/>
</dbReference>
<dbReference type="SUPFAM" id="SSF50249">
    <property type="entry name" value="Nucleic acid-binding proteins"/>
    <property type="match status" value="2"/>
</dbReference>
<dbReference type="Pfam" id="PF01132">
    <property type="entry name" value="EFP"/>
    <property type="match status" value="1"/>
</dbReference>
<keyword evidence="5" id="KW-0251">Elongation factor</keyword>
<dbReference type="NCBIfam" id="TIGR00038">
    <property type="entry name" value="efp"/>
    <property type="match status" value="1"/>
</dbReference>
<dbReference type="HAMAP" id="MF_00141">
    <property type="entry name" value="EF_P"/>
    <property type="match status" value="1"/>
</dbReference>
<evidence type="ECO:0000256" key="2">
    <source>
        <dbReference type="ARBA" id="ARBA00004815"/>
    </source>
</evidence>
<dbReference type="GO" id="GO:0005829">
    <property type="term" value="C:cytosol"/>
    <property type="evidence" value="ECO:0007669"/>
    <property type="project" value="UniProtKB-ARBA"/>
</dbReference>
<evidence type="ECO:0008006" key="10">
    <source>
        <dbReference type="Google" id="ProtNLM"/>
    </source>
</evidence>
<sequence length="189" mass="21583">MSINFSNLSKGTVIEFEDAPWQIMDYERHKMQQRAPVTRLKMKNLLTGAVVEKTFQRYDTSFSAADIENRPTQYMYTDGDYYYFLDQETFDQYDLDSAQLGKSLDYLKEQMMVEAVFYKGKVISLNLPTHVDLEVKETPPNFQGNTAQGGTKPATLETGLRVTVPTFIAPGNIIKVDTRTGEYTERVSS</sequence>
<evidence type="ECO:0000256" key="4">
    <source>
        <dbReference type="ARBA" id="ARBA00022490"/>
    </source>
</evidence>
<dbReference type="InterPro" id="IPR008991">
    <property type="entry name" value="Translation_prot_SH3-like_sf"/>
</dbReference>
<dbReference type="CDD" id="cd05794">
    <property type="entry name" value="S1_EF-P_repeat_2"/>
    <property type="match status" value="1"/>
</dbReference>
<dbReference type="PANTHER" id="PTHR30053:SF12">
    <property type="entry name" value="ELONGATION FACTOR P (EF-P) FAMILY PROTEIN"/>
    <property type="match status" value="1"/>
</dbReference>
<dbReference type="InterPro" id="IPR015365">
    <property type="entry name" value="Elong-fact-P_C"/>
</dbReference>
<dbReference type="EMBL" id="UINC01054939">
    <property type="protein sequence ID" value="SVB73253.1"/>
    <property type="molecule type" value="Genomic_DNA"/>
</dbReference>
<evidence type="ECO:0000256" key="5">
    <source>
        <dbReference type="ARBA" id="ARBA00022768"/>
    </source>
</evidence>
<dbReference type="PIRSF" id="PIRSF005901">
    <property type="entry name" value="EF-P"/>
    <property type="match status" value="1"/>
</dbReference>
<keyword evidence="4" id="KW-0963">Cytoplasm</keyword>
<dbReference type="GO" id="GO:0043043">
    <property type="term" value="P:peptide biosynthetic process"/>
    <property type="evidence" value="ECO:0007669"/>
    <property type="project" value="InterPro"/>
</dbReference>
<evidence type="ECO:0000313" key="9">
    <source>
        <dbReference type="EMBL" id="SVB73253.1"/>
    </source>
</evidence>
<organism evidence="9">
    <name type="scientific">marine metagenome</name>
    <dbReference type="NCBI Taxonomy" id="408172"/>
    <lineage>
        <taxon>unclassified sequences</taxon>
        <taxon>metagenomes</taxon>
        <taxon>ecological metagenomes</taxon>
    </lineage>
</organism>
<keyword evidence="6" id="KW-0648">Protein biosynthesis</keyword>
<proteinExistence type="inferred from homology"/>
<comment type="pathway">
    <text evidence="2">Protein biosynthesis; polypeptide chain elongation.</text>
</comment>
<dbReference type="NCBIfam" id="NF001810">
    <property type="entry name" value="PRK00529.1"/>
    <property type="match status" value="1"/>
</dbReference>
<comment type="subcellular location">
    <subcellularLocation>
        <location evidence="1">Cytoplasm</location>
    </subcellularLocation>
</comment>
<dbReference type="Pfam" id="PF08207">
    <property type="entry name" value="EFP_N"/>
    <property type="match status" value="1"/>
</dbReference>
<dbReference type="InterPro" id="IPR013185">
    <property type="entry name" value="Transl_elong_KOW-like"/>
</dbReference>
<evidence type="ECO:0000256" key="6">
    <source>
        <dbReference type="ARBA" id="ARBA00022917"/>
    </source>
</evidence>
<dbReference type="Gene3D" id="2.30.30.30">
    <property type="match status" value="1"/>
</dbReference>
<accession>A0A382GF63</accession>
<dbReference type="FunFam" id="2.40.50.140:FF:000009">
    <property type="entry name" value="Elongation factor P"/>
    <property type="match status" value="1"/>
</dbReference>
<protein>
    <recommendedName>
        <fullName evidence="10">Elongation factor P C-terminal domain-containing protein</fullName>
    </recommendedName>
</protein>
<dbReference type="UniPathway" id="UPA00345"/>
<dbReference type="InterPro" id="IPR001059">
    <property type="entry name" value="Transl_elong_P/YeiP_cen"/>
</dbReference>
<dbReference type="Gene3D" id="2.40.50.140">
    <property type="entry name" value="Nucleic acid-binding proteins"/>
    <property type="match status" value="2"/>
</dbReference>
<dbReference type="InterPro" id="IPR012340">
    <property type="entry name" value="NA-bd_OB-fold"/>
</dbReference>
<dbReference type="AlphaFoldDB" id="A0A382GF63"/>
<dbReference type="CDD" id="cd04470">
    <property type="entry name" value="S1_EF-P_repeat_1"/>
    <property type="match status" value="1"/>
</dbReference>
<dbReference type="SMART" id="SM01185">
    <property type="entry name" value="EFP"/>
    <property type="match status" value="1"/>
</dbReference>
<comment type="similarity">
    <text evidence="3">Belongs to the elongation factor P family.</text>
</comment>
<dbReference type="InterPro" id="IPR011768">
    <property type="entry name" value="Transl_elongation_fac_P"/>
</dbReference>
<dbReference type="GO" id="GO:0003746">
    <property type="term" value="F:translation elongation factor activity"/>
    <property type="evidence" value="ECO:0007669"/>
    <property type="project" value="UniProtKB-KW"/>
</dbReference>
<evidence type="ECO:0000259" key="8">
    <source>
        <dbReference type="SMART" id="SM01185"/>
    </source>
</evidence>
<dbReference type="InterPro" id="IPR013852">
    <property type="entry name" value="Transl_elong_P/YeiP_CS"/>
</dbReference>
<dbReference type="FunFam" id="2.40.50.140:FF:000004">
    <property type="entry name" value="Elongation factor P"/>
    <property type="match status" value="1"/>
</dbReference>